<dbReference type="AlphaFoldDB" id="A0AAE1CT79"/>
<organism evidence="1 2">
    <name type="scientific">Elysia crispata</name>
    <name type="common">lettuce slug</name>
    <dbReference type="NCBI Taxonomy" id="231223"/>
    <lineage>
        <taxon>Eukaryota</taxon>
        <taxon>Metazoa</taxon>
        <taxon>Spiralia</taxon>
        <taxon>Lophotrochozoa</taxon>
        <taxon>Mollusca</taxon>
        <taxon>Gastropoda</taxon>
        <taxon>Heterobranchia</taxon>
        <taxon>Euthyneura</taxon>
        <taxon>Panpulmonata</taxon>
        <taxon>Sacoglossa</taxon>
        <taxon>Placobranchoidea</taxon>
        <taxon>Plakobranchidae</taxon>
        <taxon>Elysia</taxon>
    </lineage>
</organism>
<name>A0AAE1CT79_9GAST</name>
<dbReference type="Proteomes" id="UP001283361">
    <property type="component" value="Unassembled WGS sequence"/>
</dbReference>
<dbReference type="EMBL" id="JAWDGP010006875">
    <property type="protein sequence ID" value="KAK3733886.1"/>
    <property type="molecule type" value="Genomic_DNA"/>
</dbReference>
<evidence type="ECO:0000313" key="1">
    <source>
        <dbReference type="EMBL" id="KAK3733886.1"/>
    </source>
</evidence>
<proteinExistence type="predicted"/>
<protein>
    <submittedName>
        <fullName evidence="1">Uncharacterized protein</fullName>
    </submittedName>
</protein>
<comment type="caution">
    <text evidence="1">The sequence shown here is derived from an EMBL/GenBank/DDBJ whole genome shotgun (WGS) entry which is preliminary data.</text>
</comment>
<gene>
    <name evidence="1" type="ORF">RRG08_031825</name>
</gene>
<reference evidence="1" key="1">
    <citation type="journal article" date="2023" name="G3 (Bethesda)">
        <title>A reference genome for the long-term kleptoplast-retaining sea slug Elysia crispata morphotype clarki.</title>
        <authorList>
            <person name="Eastman K.E."/>
            <person name="Pendleton A.L."/>
            <person name="Shaikh M.A."/>
            <person name="Suttiyut T."/>
            <person name="Ogas R."/>
            <person name="Tomko P."/>
            <person name="Gavelis G."/>
            <person name="Widhalm J.R."/>
            <person name="Wisecaver J.H."/>
        </authorList>
    </citation>
    <scope>NUCLEOTIDE SEQUENCE</scope>
    <source>
        <strain evidence="1">ECLA1</strain>
    </source>
</reference>
<sequence>MSSTCGLCRDACPQILSPVCRCAAPPSNSSSDSSLIGDTCPSHHEAITIQVSFGREVAVLVLGIKYGEDRLVSRLVSQQNRAIINRAIRETTRGAIIRRRRGGKWANIRHIRVD</sequence>
<keyword evidence="2" id="KW-1185">Reference proteome</keyword>
<accession>A0AAE1CT79</accession>
<evidence type="ECO:0000313" key="2">
    <source>
        <dbReference type="Proteomes" id="UP001283361"/>
    </source>
</evidence>